<evidence type="ECO:0000259" key="3">
    <source>
        <dbReference type="Pfam" id="PF05658"/>
    </source>
</evidence>
<dbReference type="InterPro" id="IPR022225">
    <property type="entry name" value="Phage_tail_fibre_N"/>
</dbReference>
<dbReference type="InterPro" id="IPR008640">
    <property type="entry name" value="Adhesin_Head_dom"/>
</dbReference>
<evidence type="ECO:0000256" key="1">
    <source>
        <dbReference type="ARBA" id="ARBA00004328"/>
    </source>
</evidence>
<keyword evidence="6" id="KW-1185">Reference proteome</keyword>
<dbReference type="InterPro" id="IPR051934">
    <property type="entry name" value="Phage_Tail_Fiber_Structural"/>
</dbReference>
<organism evidence="5 6">
    <name type="scientific">Paenibacillus albiflavus</name>
    <dbReference type="NCBI Taxonomy" id="2545760"/>
    <lineage>
        <taxon>Bacteria</taxon>
        <taxon>Bacillati</taxon>
        <taxon>Bacillota</taxon>
        <taxon>Bacilli</taxon>
        <taxon>Bacillales</taxon>
        <taxon>Paenibacillaceae</taxon>
        <taxon>Paenibacillus</taxon>
    </lineage>
</organism>
<proteinExistence type="predicted"/>
<dbReference type="Proteomes" id="UP000295418">
    <property type="component" value="Unassembled WGS sequence"/>
</dbReference>
<protein>
    <submittedName>
        <fullName evidence="5">Uncharacterized protein</fullName>
    </submittedName>
</protein>
<gene>
    <name evidence="5" type="ORF">E0485_21850</name>
</gene>
<comment type="subcellular location">
    <subcellularLocation>
        <location evidence="1">Virion</location>
    </subcellularLocation>
</comment>
<dbReference type="Pfam" id="PF12571">
    <property type="entry name" value="Phage_tail_fib"/>
    <property type="match status" value="1"/>
</dbReference>
<dbReference type="AlphaFoldDB" id="A0A4R4E5X6"/>
<keyword evidence="2" id="KW-0945">Host-virus interaction</keyword>
<dbReference type="EMBL" id="SKFG01000035">
    <property type="protein sequence ID" value="TCZ73065.1"/>
    <property type="molecule type" value="Genomic_DNA"/>
</dbReference>
<dbReference type="Pfam" id="PF03406">
    <property type="entry name" value="Phage_fiber_2"/>
    <property type="match status" value="1"/>
</dbReference>
<accession>A0A4R4E5X6</accession>
<reference evidence="5 6" key="1">
    <citation type="submission" date="2019-03" db="EMBL/GenBank/DDBJ databases">
        <authorList>
            <person name="Kim M.K.M."/>
        </authorList>
    </citation>
    <scope>NUCLEOTIDE SEQUENCE [LARGE SCALE GENOMIC DNA]</scope>
    <source>
        <strain evidence="5 6">18JY21-1</strain>
    </source>
</reference>
<dbReference type="InterPro" id="IPR005068">
    <property type="entry name" value="Phage_lambda_Stf-r2"/>
</dbReference>
<comment type="caution">
    <text evidence="5">The sequence shown here is derived from an EMBL/GenBank/DDBJ whole genome shotgun (WGS) entry which is preliminary data.</text>
</comment>
<dbReference type="Pfam" id="PF05658">
    <property type="entry name" value="YadA_head"/>
    <property type="match status" value="1"/>
</dbReference>
<evidence type="ECO:0000313" key="6">
    <source>
        <dbReference type="Proteomes" id="UP000295418"/>
    </source>
</evidence>
<name>A0A4R4E5X6_9BACL</name>
<dbReference type="RefSeq" id="WP_132420191.1">
    <property type="nucleotide sequence ID" value="NZ_SKFG01000035.1"/>
</dbReference>
<dbReference type="InterPro" id="IPR011049">
    <property type="entry name" value="Serralysin-like_metalloprot_C"/>
</dbReference>
<dbReference type="OrthoDB" id="1624444at2"/>
<evidence type="ECO:0000259" key="4">
    <source>
        <dbReference type="Pfam" id="PF12571"/>
    </source>
</evidence>
<dbReference type="GO" id="GO:0019867">
    <property type="term" value="C:outer membrane"/>
    <property type="evidence" value="ECO:0007669"/>
    <property type="project" value="InterPro"/>
</dbReference>
<dbReference type="GO" id="GO:0019062">
    <property type="term" value="P:virion attachment to host cell"/>
    <property type="evidence" value="ECO:0007669"/>
    <property type="project" value="InterPro"/>
</dbReference>
<dbReference type="PANTHER" id="PTHR35191">
    <property type="entry name" value="PROPHAGE SIDE TAIL FIBER PROTEIN HOMOLOG STFQ-RELATED"/>
    <property type="match status" value="1"/>
</dbReference>
<evidence type="ECO:0000256" key="2">
    <source>
        <dbReference type="ARBA" id="ARBA00022581"/>
    </source>
</evidence>
<evidence type="ECO:0000313" key="5">
    <source>
        <dbReference type="EMBL" id="TCZ73065.1"/>
    </source>
</evidence>
<feature type="domain" description="Phage tail fibre protein N-terminal" evidence="4">
    <location>
        <begin position="8"/>
        <end position="154"/>
    </location>
</feature>
<dbReference type="GO" id="GO:0046718">
    <property type="term" value="P:symbiont entry into host cell"/>
    <property type="evidence" value="ECO:0007669"/>
    <property type="project" value="InterPro"/>
</dbReference>
<dbReference type="PANTHER" id="PTHR35191:SF1">
    <property type="entry name" value="PROPHAGE SIDE TAIL FIBER PROTEIN HOMOLOG STFQ-RELATED"/>
    <property type="match status" value="1"/>
</dbReference>
<dbReference type="Gene3D" id="2.150.10.10">
    <property type="entry name" value="Serralysin-like metalloprotease, C-terminal"/>
    <property type="match status" value="1"/>
</dbReference>
<sequence length="477" mass="50585">MGAFGGLILTKKGRALQAKAQLGVELHFNRIGIGDGNLGSQQIPDLNTLISEKKSLAIAKLKTQPGGKAIVGTVLSNQDITVGFYFREIGVFAQDPDVGEILYCYGNAGTGAEYIPPTGGPDIVEKSIDIITLIGNTMNVSATINNSLVWATQDDVSAAVINSKAYTDLKISQLDIKVTPEQIGAAKQSDFAEHLAEDASLTKKGHVQLSSSVTSTSETLAATANAVKQVNDKLVSDVVAMGKKSSSDSGAVAIGQESNAYLASIALGGNAKTTKAFGIAIGPLSSAEGAGSVALGSNATALNNSQGILGSGNGNTDTWLVPGSFSVQGTKNFEIPHPHPVKKNTHVIRHGAVESPTPGDTLYRYTLEATKDSQTVEIHLPDYFEHLNTNVDVWVNGHLHFGRAYGVVEGDTLKVTCEKAGKYKALVIGTRNDDNVQDWHVKGVEREIGESWRGETYVFEVDEIMEVEEITNMEESV</sequence>
<feature type="domain" description="Trimeric autotransporter adhesin YadA-like head" evidence="3">
    <location>
        <begin position="278"/>
        <end position="299"/>
    </location>
</feature>
<dbReference type="SUPFAM" id="SSF101967">
    <property type="entry name" value="Adhesin YadA, collagen-binding domain"/>
    <property type="match status" value="1"/>
</dbReference>